<evidence type="ECO:0000256" key="21">
    <source>
        <dbReference type="ARBA" id="ARBA00049981"/>
    </source>
</evidence>
<keyword evidence="6" id="KW-0540">Nuclease</keyword>
<feature type="domain" description="ATP-dependent DNA ligase family profile" evidence="23">
    <location>
        <begin position="592"/>
        <end position="715"/>
    </location>
</feature>
<dbReference type="CDD" id="cd04863">
    <property type="entry name" value="MtLigD_Pol_like"/>
    <property type="match status" value="1"/>
</dbReference>
<reference evidence="24" key="1">
    <citation type="submission" date="2015-04" db="EMBL/GenBank/DDBJ databases">
        <title>Complete genome sequence of Microbacterium chocolatum SIT 101, a bacterium enantioselectively hydrolyzing mesomeric diesters.</title>
        <authorList>
            <person name="Li X."/>
            <person name="Xu Y."/>
        </authorList>
    </citation>
    <scope>NUCLEOTIDE SEQUENCE [LARGE SCALE GENOMIC DNA]</scope>
    <source>
        <strain evidence="24">SIT 101</strain>
    </source>
</reference>
<dbReference type="Gene3D" id="2.40.50.140">
    <property type="entry name" value="Nucleic acid-binding proteins"/>
    <property type="match status" value="1"/>
</dbReference>
<dbReference type="GO" id="GO:0005524">
    <property type="term" value="F:ATP binding"/>
    <property type="evidence" value="ECO:0007669"/>
    <property type="project" value="UniProtKB-KW"/>
</dbReference>
<dbReference type="InterPro" id="IPR012340">
    <property type="entry name" value="NA-bd_OB-fold"/>
</dbReference>
<comment type="caution">
    <text evidence="24">The sequence shown here is derived from an EMBL/GenBank/DDBJ whole genome shotgun (WGS) entry which is preliminary data.</text>
</comment>
<evidence type="ECO:0000256" key="19">
    <source>
        <dbReference type="ARBA" id="ARBA00029943"/>
    </source>
</evidence>
<dbReference type="PROSITE" id="PS50160">
    <property type="entry name" value="DNA_LIGASE_A3"/>
    <property type="match status" value="1"/>
</dbReference>
<comment type="similarity">
    <text evidence="22">In the N-terminal section; belongs to the LigD polymerase family.</text>
</comment>
<evidence type="ECO:0000256" key="4">
    <source>
        <dbReference type="ARBA" id="ARBA00022679"/>
    </source>
</evidence>
<dbReference type="InterPro" id="IPR014146">
    <property type="entry name" value="LigD_ligase_dom"/>
</dbReference>
<dbReference type="PATRIC" id="fig|84292.3.peg.2296"/>
<evidence type="ECO:0000256" key="22">
    <source>
        <dbReference type="ARBA" id="ARBA00049990"/>
    </source>
</evidence>
<dbReference type="InterPro" id="IPR016059">
    <property type="entry name" value="DNA_ligase_ATP-dep_CS"/>
</dbReference>
<dbReference type="InterPro" id="IPR033649">
    <property type="entry name" value="MtLigD_Pol-like"/>
</dbReference>
<dbReference type="InterPro" id="IPR012309">
    <property type="entry name" value="DNA_ligase_ATP-dep_C"/>
</dbReference>
<dbReference type="CDD" id="cd07971">
    <property type="entry name" value="OBF_DNA_ligase_LigD"/>
    <property type="match status" value="1"/>
</dbReference>
<comment type="cofactor">
    <cofactor evidence="1">
        <name>Mn(2+)</name>
        <dbReference type="ChEBI" id="CHEBI:29035"/>
    </cofactor>
</comment>
<organism evidence="24 25">
    <name type="scientific">Microbacterium aurantiacum</name>
    <dbReference type="NCBI Taxonomy" id="162393"/>
    <lineage>
        <taxon>Bacteria</taxon>
        <taxon>Bacillati</taxon>
        <taxon>Actinomycetota</taxon>
        <taxon>Actinomycetes</taxon>
        <taxon>Micrococcales</taxon>
        <taxon>Microbacteriaceae</taxon>
        <taxon>Microbacterium</taxon>
    </lineage>
</organism>
<evidence type="ECO:0000256" key="9">
    <source>
        <dbReference type="ARBA" id="ARBA00022763"/>
    </source>
</evidence>
<evidence type="ECO:0000256" key="2">
    <source>
        <dbReference type="ARBA" id="ARBA00012727"/>
    </source>
</evidence>
<evidence type="ECO:0000256" key="17">
    <source>
        <dbReference type="ARBA" id="ARBA00023211"/>
    </source>
</evidence>
<keyword evidence="15" id="KW-0233">DNA recombination</keyword>
<protein>
    <recommendedName>
        <fullName evidence="2">DNA ligase (ATP)</fullName>
        <ecNumber evidence="2">6.5.1.1</ecNumber>
    </recommendedName>
    <alternativeName>
        <fullName evidence="19">NHEJ DNA polymerase</fullName>
    </alternativeName>
</protein>
<evidence type="ECO:0000256" key="12">
    <source>
        <dbReference type="ARBA" id="ARBA00022840"/>
    </source>
</evidence>
<dbReference type="GO" id="GO:0046872">
    <property type="term" value="F:metal ion binding"/>
    <property type="evidence" value="ECO:0007669"/>
    <property type="project" value="UniProtKB-KW"/>
</dbReference>
<keyword evidence="4" id="KW-0808">Transferase</keyword>
<dbReference type="GO" id="GO:0004527">
    <property type="term" value="F:exonuclease activity"/>
    <property type="evidence" value="ECO:0007669"/>
    <property type="project" value="UniProtKB-KW"/>
</dbReference>
<evidence type="ECO:0000256" key="1">
    <source>
        <dbReference type="ARBA" id="ARBA00001936"/>
    </source>
</evidence>
<dbReference type="PANTHER" id="PTHR42705">
    <property type="entry name" value="BIFUNCTIONAL NON-HOMOLOGOUS END JOINING PROTEIN LIGD"/>
    <property type="match status" value="1"/>
</dbReference>
<evidence type="ECO:0000256" key="13">
    <source>
        <dbReference type="ARBA" id="ARBA00022932"/>
    </source>
</evidence>
<keyword evidence="13" id="KW-0239">DNA-directed DNA polymerase</keyword>
<dbReference type="KEGG" id="mcw:A8L33_11835"/>
<evidence type="ECO:0000256" key="14">
    <source>
        <dbReference type="ARBA" id="ARBA00023125"/>
    </source>
</evidence>
<evidence type="ECO:0000256" key="10">
    <source>
        <dbReference type="ARBA" id="ARBA00022801"/>
    </source>
</evidence>
<dbReference type="OrthoDB" id="9802472at2"/>
<keyword evidence="5" id="KW-0548">Nucleotidyltransferase</keyword>
<dbReference type="Gene3D" id="3.90.920.10">
    <property type="entry name" value="DNA primase, PRIM domain"/>
    <property type="match status" value="1"/>
</dbReference>
<evidence type="ECO:0000259" key="23">
    <source>
        <dbReference type="PROSITE" id="PS50160"/>
    </source>
</evidence>
<keyword evidence="25" id="KW-1185">Reference proteome</keyword>
<dbReference type="Pfam" id="PF21686">
    <property type="entry name" value="LigD_Prim-Pol"/>
    <property type="match status" value="1"/>
</dbReference>
<keyword evidence="17" id="KW-0464">Manganese</keyword>
<keyword evidence="7" id="KW-0479">Metal-binding</keyword>
<evidence type="ECO:0000256" key="5">
    <source>
        <dbReference type="ARBA" id="ARBA00022695"/>
    </source>
</evidence>
<dbReference type="InterPro" id="IPR014144">
    <property type="entry name" value="LigD_PE_domain"/>
</dbReference>
<dbReference type="GO" id="GO:0006310">
    <property type="term" value="P:DNA recombination"/>
    <property type="evidence" value="ECO:0007669"/>
    <property type="project" value="UniProtKB-KW"/>
</dbReference>
<dbReference type="PANTHER" id="PTHR42705:SF2">
    <property type="entry name" value="BIFUNCTIONAL NON-HOMOLOGOUS END JOINING PROTEIN LIGD"/>
    <property type="match status" value="1"/>
</dbReference>
<keyword evidence="12" id="KW-0067">ATP-binding</keyword>
<evidence type="ECO:0000256" key="18">
    <source>
        <dbReference type="ARBA" id="ARBA00023268"/>
    </source>
</evidence>
<dbReference type="InterPro" id="IPR052171">
    <property type="entry name" value="NHEJ_LigD"/>
</dbReference>
<dbReference type="CDD" id="cd07906">
    <property type="entry name" value="Adenylation_DNA_ligase_LigD_LigC"/>
    <property type="match status" value="1"/>
</dbReference>
<evidence type="ECO:0000256" key="20">
    <source>
        <dbReference type="ARBA" id="ARBA00034003"/>
    </source>
</evidence>
<dbReference type="SUPFAM" id="SSF50249">
    <property type="entry name" value="Nucleic acid-binding proteins"/>
    <property type="match status" value="1"/>
</dbReference>
<evidence type="ECO:0000256" key="3">
    <source>
        <dbReference type="ARBA" id="ARBA00022598"/>
    </source>
</evidence>
<dbReference type="SUPFAM" id="SSF56091">
    <property type="entry name" value="DNA ligase/mRNA capping enzyme, catalytic domain"/>
    <property type="match status" value="1"/>
</dbReference>
<sequence>MSGKAQTVRVGTRTIRLTNLDKVLYPATGTTKGEVIEYYTRVAPVMLPHLRDRPVTRIRWPEGVAEPAFFAKELEAGAPSWLRRRGIAHSRGPKMYPLVDDLAGLVYLAQVASLELHTPQWRFLHEDADGDERPRQADRLVLDLDPGPGVGLAECAEVARWARAVLDDMGMPPLPVTSGSKGIHLYAPLPDGVTTDDAGALAHELARALEADHPDLVVSDMAKSRREGRVLLDWSQNNGAKTTIAPYSLRGRERPTVAAPRTWQELEAPELAHLDFSEVMRRVDAEGDLLLTLLPSRPAHVGGDLTTYIAKRNPGRTPEPLPSATPVIPSPELDRFVIQEHHASRLHWDLRLEHGGVLVSWAVPRGIPATSTKNALAVMTEDHPIDYLDFAGEIPRGEYGAGSMTIWDTGRYELEKWRDDEVIFTAEGRPGGPLGRVRFALIRTAGVGEKSTWLLHRMKTDAAGRTQPAARVEARTDAGPPDPLPAWGALRPMLAVAASAAQARARASRRGSWAEAKWDGIRALVRWDGQDVTIRGRSGRDMTAIYPELRAGPGGAPVILDGEIVALDNRHRPSFSRLQQRMNLTSAAEIAAARARIGVHFFAFDVLAADGLDLTAMPLRERRGILERVLADAGPTYVLTPVFDDVEAALAASRATDLEGIVAKDPASPYRSGARDEAWLKVVFTRRQDVVIGGIRPGRASRPGGIGSLLVGIPDQHGLRYVGRVGSGFDDAALRELDRLLTPLRTSAVPFHHVPAADAADALWVRPVVVGEVEFARFTPDGVLRHARWRGMRPDRDPLDVQVQGDQSG</sequence>
<comment type="similarity">
    <text evidence="21">In the C-terminal section; belongs to the ATP-dependent DNA ligase family.</text>
</comment>
<dbReference type="Gene3D" id="3.30.470.30">
    <property type="entry name" value="DNA ligase/mRNA capping enzyme"/>
    <property type="match status" value="1"/>
</dbReference>
<dbReference type="GO" id="GO:0003910">
    <property type="term" value="F:DNA ligase (ATP) activity"/>
    <property type="evidence" value="ECO:0007669"/>
    <property type="project" value="UniProtKB-EC"/>
</dbReference>
<dbReference type="EMBL" id="LAVO01000011">
    <property type="protein sequence ID" value="KOS10404.1"/>
    <property type="molecule type" value="Genomic_DNA"/>
</dbReference>
<dbReference type="GO" id="GO:0003887">
    <property type="term" value="F:DNA-directed DNA polymerase activity"/>
    <property type="evidence" value="ECO:0007669"/>
    <property type="project" value="UniProtKB-KW"/>
</dbReference>
<dbReference type="NCBIfam" id="TIGR02778">
    <property type="entry name" value="ligD_pol"/>
    <property type="match status" value="1"/>
</dbReference>
<keyword evidence="3 24" id="KW-0436">Ligase</keyword>
<dbReference type="Pfam" id="PF13298">
    <property type="entry name" value="LigD_N"/>
    <property type="match status" value="1"/>
</dbReference>
<dbReference type="GO" id="GO:0006281">
    <property type="term" value="P:DNA repair"/>
    <property type="evidence" value="ECO:0007669"/>
    <property type="project" value="UniProtKB-KW"/>
</dbReference>
<keyword evidence="10" id="KW-0378">Hydrolase</keyword>
<dbReference type="Pfam" id="PF04679">
    <property type="entry name" value="DNA_ligase_A_C"/>
    <property type="match status" value="1"/>
</dbReference>
<evidence type="ECO:0000256" key="16">
    <source>
        <dbReference type="ARBA" id="ARBA00023204"/>
    </source>
</evidence>
<proteinExistence type="inferred from homology"/>
<comment type="catalytic activity">
    <reaction evidence="20">
        <text>ATP + (deoxyribonucleotide)n-3'-hydroxyl + 5'-phospho-(deoxyribonucleotide)m = (deoxyribonucleotide)n+m + AMP + diphosphate.</text>
        <dbReference type="EC" id="6.5.1.1"/>
    </reaction>
</comment>
<evidence type="ECO:0000256" key="11">
    <source>
        <dbReference type="ARBA" id="ARBA00022839"/>
    </source>
</evidence>
<keyword evidence="16" id="KW-0234">DNA repair</keyword>
<evidence type="ECO:0000313" key="25">
    <source>
        <dbReference type="Proteomes" id="UP000037737"/>
    </source>
</evidence>
<evidence type="ECO:0000256" key="7">
    <source>
        <dbReference type="ARBA" id="ARBA00022723"/>
    </source>
</evidence>
<keyword evidence="14" id="KW-0238">DNA-binding</keyword>
<evidence type="ECO:0000256" key="6">
    <source>
        <dbReference type="ARBA" id="ARBA00022722"/>
    </source>
</evidence>
<keyword evidence="11" id="KW-0269">Exonuclease</keyword>
<dbReference type="GO" id="GO:0003677">
    <property type="term" value="F:DNA binding"/>
    <property type="evidence" value="ECO:0007669"/>
    <property type="project" value="UniProtKB-KW"/>
</dbReference>
<evidence type="ECO:0000256" key="15">
    <source>
        <dbReference type="ARBA" id="ARBA00023172"/>
    </source>
</evidence>
<dbReference type="EC" id="6.5.1.1" evidence="2"/>
<dbReference type="Pfam" id="PF01068">
    <property type="entry name" value="DNA_ligase_A_M"/>
    <property type="match status" value="1"/>
</dbReference>
<dbReference type="Gene3D" id="3.30.1490.70">
    <property type="match status" value="1"/>
</dbReference>
<dbReference type="InterPro" id="IPR012310">
    <property type="entry name" value="DNA_ligase_ATP-dep_cent"/>
</dbReference>
<gene>
    <name evidence="24" type="ORF">XI38_11280</name>
</gene>
<keyword evidence="8" id="KW-0547">Nucleotide-binding</keyword>
<dbReference type="AlphaFoldDB" id="A0A0M8MMD8"/>
<dbReference type="InterPro" id="IPR014145">
    <property type="entry name" value="LigD_pol_dom"/>
</dbReference>
<dbReference type="NCBIfam" id="TIGR02779">
    <property type="entry name" value="NHEJ_ligase_lig"/>
    <property type="match status" value="1"/>
</dbReference>
<dbReference type="PROSITE" id="PS00697">
    <property type="entry name" value="DNA_LIGASE_A1"/>
    <property type="match status" value="1"/>
</dbReference>
<keyword evidence="9" id="KW-0227">DNA damage</keyword>
<evidence type="ECO:0000313" key="24">
    <source>
        <dbReference type="EMBL" id="KOS10404.1"/>
    </source>
</evidence>
<keyword evidence="18" id="KW-0511">Multifunctional enzyme</keyword>
<accession>A0A0M8MMD8</accession>
<dbReference type="NCBIfam" id="NF007210">
    <property type="entry name" value="PRK09632.1"/>
    <property type="match status" value="1"/>
</dbReference>
<evidence type="ECO:0000256" key="8">
    <source>
        <dbReference type="ARBA" id="ARBA00022741"/>
    </source>
</evidence>
<name>A0A0M8MMD8_9MICO</name>
<dbReference type="Proteomes" id="UP000037737">
    <property type="component" value="Unassembled WGS sequence"/>
</dbReference>